<evidence type="ECO:0000313" key="2">
    <source>
        <dbReference type="EMBL" id="KAK6511262.1"/>
    </source>
</evidence>
<keyword evidence="1" id="KW-0732">Signal</keyword>
<feature type="signal peptide" evidence="1">
    <location>
        <begin position="1"/>
        <end position="23"/>
    </location>
</feature>
<accession>A0AAV9WMZ4</accession>
<name>A0AAV9WMZ4_9PEZI</name>
<feature type="chain" id="PRO_5043687495" evidence="1">
    <location>
        <begin position="24"/>
        <end position="262"/>
    </location>
</feature>
<evidence type="ECO:0000256" key="1">
    <source>
        <dbReference type="SAM" id="SignalP"/>
    </source>
</evidence>
<protein>
    <submittedName>
        <fullName evidence="2">Uncharacterized protein</fullName>
    </submittedName>
</protein>
<evidence type="ECO:0000313" key="3">
    <source>
        <dbReference type="Proteomes" id="UP001370758"/>
    </source>
</evidence>
<dbReference type="EMBL" id="JAVHJL010000001">
    <property type="protein sequence ID" value="KAK6511262.1"/>
    <property type="molecule type" value="Genomic_DNA"/>
</dbReference>
<dbReference type="Proteomes" id="UP001370758">
    <property type="component" value="Unassembled WGS sequence"/>
</dbReference>
<organism evidence="2 3">
    <name type="scientific">Arthrobotrys musiformis</name>
    <dbReference type="NCBI Taxonomy" id="47236"/>
    <lineage>
        <taxon>Eukaryota</taxon>
        <taxon>Fungi</taxon>
        <taxon>Dikarya</taxon>
        <taxon>Ascomycota</taxon>
        <taxon>Pezizomycotina</taxon>
        <taxon>Orbiliomycetes</taxon>
        <taxon>Orbiliales</taxon>
        <taxon>Orbiliaceae</taxon>
        <taxon>Arthrobotrys</taxon>
    </lineage>
</organism>
<dbReference type="AlphaFoldDB" id="A0AAV9WMZ4"/>
<proteinExistence type="predicted"/>
<sequence>MKFFTGPTLVAILAAFEVSLVSAEHHASEDYVTSSYEHTETEYTAISTSTAVPTWIVERFVVTTVKPRVRRGDGALHPKDILRRATKTTSICPSAIETQACSCILTSCAPPATKDLRSTVKEKTTETSYSAIESLVTYTNVEWTGTTTTTTETYTDTVTSGVLSTHTTTIKCTPSSTNSFFYLQATNAPAVDGKYWWAAPTNPRQLRFSVEPAFAQDILEATVFSLDSDNRLITRHKEGTLYANVDPYSSFSIVHLIERGEI</sequence>
<gene>
    <name evidence="2" type="ORF">TWF481_000183</name>
</gene>
<comment type="caution">
    <text evidence="2">The sequence shown here is derived from an EMBL/GenBank/DDBJ whole genome shotgun (WGS) entry which is preliminary data.</text>
</comment>
<reference evidence="2 3" key="1">
    <citation type="submission" date="2023-08" db="EMBL/GenBank/DDBJ databases">
        <authorList>
            <person name="Palmer J.M."/>
        </authorList>
    </citation>
    <scope>NUCLEOTIDE SEQUENCE [LARGE SCALE GENOMIC DNA]</scope>
    <source>
        <strain evidence="2 3">TWF481</strain>
    </source>
</reference>
<keyword evidence="3" id="KW-1185">Reference proteome</keyword>